<feature type="signal peptide" evidence="2">
    <location>
        <begin position="1"/>
        <end position="20"/>
    </location>
</feature>
<evidence type="ECO:0000313" key="4">
    <source>
        <dbReference type="EMBL" id="TWX64404.1"/>
    </source>
</evidence>
<sequence length="433" mass="50734">MKKVTLLFSFAALVSFNLFAEYQPSQSALQQQEQQLFSEAELAQMLAPIALYPDSLLTHILIAATYPIEIIEAHRWLTNNASLNTEQAAQAVQDFNWDASVKALVPFERILSRLSENLTWTQQLGDAFLQDESRVLENIQQLRKKAQLAGNLGKMDNMEVSYQDNNIVIEAREKEIVYVPYYDTRMVYGAWHWSSYPPVYWQPQRSGYVSRYNPFYWHAGVHISFDYFFSAFHWHNRQVVVVNTHRSPHRYYEQRPRHLIANGGYAKRWRHQPVHRKGVAYRNKHTRAKYNDKRVRVTESSKRNHYVIQNKLQQNAKRAVSVIKHKPNESVRRANPVTHKATKAFSKPVSKNYRSYDQSKKIKAEKVYRATKPVNKEKLKKVTTRVDKKSASQHTYKAADTSSRHKNNRSSDKHNKQRRVVKKNSSKAEKQHH</sequence>
<gene>
    <name evidence="3" type="ORF">ESZ26_16520</name>
    <name evidence="4" type="ORF">ESZ27_14575</name>
</gene>
<keyword evidence="5" id="KW-1185">Reference proteome</keyword>
<evidence type="ECO:0000256" key="1">
    <source>
        <dbReference type="SAM" id="MobiDB-lite"/>
    </source>
</evidence>
<proteinExistence type="predicted"/>
<dbReference type="InterPro" id="IPR021728">
    <property type="entry name" value="DUF3300"/>
</dbReference>
<dbReference type="PANTHER" id="PTHR40269">
    <property type="entry name" value="OUTER MEMBRANE PROTEIN-RELATED"/>
    <property type="match status" value="1"/>
</dbReference>
<dbReference type="OrthoDB" id="197257at2"/>
<evidence type="ECO:0000256" key="2">
    <source>
        <dbReference type="SAM" id="SignalP"/>
    </source>
</evidence>
<protein>
    <submittedName>
        <fullName evidence="4">DUF3300 domain-containing protein</fullName>
    </submittedName>
</protein>
<dbReference type="EMBL" id="VOLQ01000032">
    <property type="protein sequence ID" value="TWX64404.1"/>
    <property type="molecule type" value="Genomic_DNA"/>
</dbReference>
<keyword evidence="2" id="KW-0732">Signal</keyword>
<comment type="caution">
    <text evidence="4">The sequence shown here is derived from an EMBL/GenBank/DDBJ whole genome shotgun (WGS) entry which is preliminary data.</text>
</comment>
<dbReference type="AlphaFoldDB" id="A0A5C6Q639"/>
<organism evidence="4 6">
    <name type="scientific">Colwellia hornerae</name>
    <dbReference type="NCBI Taxonomy" id="89402"/>
    <lineage>
        <taxon>Bacteria</taxon>
        <taxon>Pseudomonadati</taxon>
        <taxon>Pseudomonadota</taxon>
        <taxon>Gammaproteobacteria</taxon>
        <taxon>Alteromonadales</taxon>
        <taxon>Colwelliaceae</taxon>
        <taxon>Colwellia</taxon>
    </lineage>
</organism>
<reference evidence="4 6" key="1">
    <citation type="submission" date="2019-07" db="EMBL/GenBank/DDBJ databases">
        <title>Genomes of sea-ice associated Colwellia species.</title>
        <authorList>
            <person name="Bowman J.P."/>
        </authorList>
    </citation>
    <scope>NUCLEOTIDE SEQUENCE [LARGE SCALE GENOMIC DNA]</scope>
    <source>
        <strain evidence="3 5">ACAM 607</strain>
        <strain evidence="4 6">IC036</strain>
    </source>
</reference>
<feature type="region of interest" description="Disordered" evidence="1">
    <location>
        <begin position="376"/>
        <end position="433"/>
    </location>
</feature>
<feature type="compositionally biased region" description="Basic residues" evidence="1">
    <location>
        <begin position="415"/>
        <end position="425"/>
    </location>
</feature>
<dbReference type="EMBL" id="VOLR01000029">
    <property type="protein sequence ID" value="TWX55333.1"/>
    <property type="molecule type" value="Genomic_DNA"/>
</dbReference>
<dbReference type="RefSeq" id="WP_146800553.1">
    <property type="nucleotide sequence ID" value="NZ_VOLP01000028.1"/>
</dbReference>
<evidence type="ECO:0000313" key="5">
    <source>
        <dbReference type="Proteomes" id="UP000321525"/>
    </source>
</evidence>
<name>A0A5C6Q639_9GAMM</name>
<accession>A0A5C6Q639</accession>
<dbReference type="Pfam" id="PF11737">
    <property type="entry name" value="DUF3300"/>
    <property type="match status" value="1"/>
</dbReference>
<evidence type="ECO:0000313" key="6">
    <source>
        <dbReference type="Proteomes" id="UP000321917"/>
    </source>
</evidence>
<evidence type="ECO:0000313" key="3">
    <source>
        <dbReference type="EMBL" id="TWX55333.1"/>
    </source>
</evidence>
<dbReference type="PANTHER" id="PTHR40269:SF1">
    <property type="entry name" value="OUTER MEMBRANE PROTEIN"/>
    <property type="match status" value="1"/>
</dbReference>
<dbReference type="Proteomes" id="UP000321525">
    <property type="component" value="Unassembled WGS sequence"/>
</dbReference>
<feature type="chain" id="PRO_5023138085" evidence="2">
    <location>
        <begin position="21"/>
        <end position="433"/>
    </location>
</feature>
<dbReference type="Proteomes" id="UP000321917">
    <property type="component" value="Unassembled WGS sequence"/>
</dbReference>